<proteinExistence type="predicted"/>
<dbReference type="EMBL" id="CP159872">
    <property type="protein sequence ID" value="XCM80194.1"/>
    <property type="molecule type" value="Genomic_DNA"/>
</dbReference>
<dbReference type="RefSeq" id="WP_354641134.1">
    <property type="nucleotide sequence ID" value="NZ_CP159872.1"/>
</dbReference>
<name>A0AAU8JW78_9ACTN</name>
<evidence type="ECO:0008006" key="2">
    <source>
        <dbReference type="Google" id="ProtNLM"/>
    </source>
</evidence>
<accession>A0AAU8JW78</accession>
<dbReference type="KEGG" id="kcm:ABWK59_15320"/>
<gene>
    <name evidence="1" type="ORF">ABWK59_15320</name>
</gene>
<sequence>MAEQQQVCCPGCGGAEGVVSARAAHGGGADRAPVVGLAPPPPPPTTAPAGQRQELRAGAKAVIAVCALLASSSLLRTLTDDTVYTGAYGAGQNFAKVLPVLVLAATWYFGRRTVPGPEPELVVRLRAEYTRRMQVWEHARYCTACRTAFWPAGVLRPDFPASPPVPQEQFPLMVATMADRAYGETRWAGTSPNTTTTTTAKQA</sequence>
<reference evidence="1" key="1">
    <citation type="submission" date="2024-06" db="EMBL/GenBank/DDBJ databases">
        <title>The genome sequences of Kitasatospora sp. strain HUAS MG31.</title>
        <authorList>
            <person name="Mo P."/>
        </authorList>
    </citation>
    <scope>NUCLEOTIDE SEQUENCE</scope>
    <source>
        <strain evidence="1">HUAS MG31</strain>
    </source>
</reference>
<dbReference type="AlphaFoldDB" id="A0AAU8JW78"/>
<evidence type="ECO:0000313" key="1">
    <source>
        <dbReference type="EMBL" id="XCM80194.1"/>
    </source>
</evidence>
<organism evidence="1">
    <name type="scientific">Kitasatospora camelliae</name>
    <dbReference type="NCBI Taxonomy" id="3156397"/>
    <lineage>
        <taxon>Bacteria</taxon>
        <taxon>Bacillati</taxon>
        <taxon>Actinomycetota</taxon>
        <taxon>Actinomycetes</taxon>
        <taxon>Kitasatosporales</taxon>
        <taxon>Streptomycetaceae</taxon>
        <taxon>Kitasatospora</taxon>
    </lineage>
</organism>
<protein>
    <recommendedName>
        <fullName evidence="2">Integral membrane protein</fullName>
    </recommendedName>
</protein>